<sequence length="70" mass="8113">MLIGWRSIALGLMTETDWIAVTTAIRAAGHVPKIPRRELQVLYNRLFAPCQKWKENTLRMLRAKIRTGSY</sequence>
<name>A0A391NR16_9EUKA</name>
<keyword evidence="2" id="KW-1185">Reference proteome</keyword>
<gene>
    <name evidence="1" type="ORF">KIPB_012038</name>
</gene>
<dbReference type="Proteomes" id="UP000265618">
    <property type="component" value="Unassembled WGS sequence"/>
</dbReference>
<evidence type="ECO:0000313" key="2">
    <source>
        <dbReference type="Proteomes" id="UP000265618"/>
    </source>
</evidence>
<dbReference type="AlphaFoldDB" id="A0A391NR16"/>
<accession>A0A391NR16</accession>
<protein>
    <submittedName>
        <fullName evidence="1">Uncharacterized protein</fullName>
    </submittedName>
</protein>
<comment type="caution">
    <text evidence="1">The sequence shown here is derived from an EMBL/GenBank/DDBJ whole genome shotgun (WGS) entry which is preliminary data.</text>
</comment>
<proteinExistence type="predicted"/>
<evidence type="ECO:0000313" key="1">
    <source>
        <dbReference type="EMBL" id="GCA63815.1"/>
    </source>
</evidence>
<reference evidence="1 2" key="1">
    <citation type="journal article" date="2018" name="PLoS ONE">
        <title>The draft genome of Kipferlia bialata reveals reductive genome evolution in fornicate parasites.</title>
        <authorList>
            <person name="Tanifuji G."/>
            <person name="Takabayashi S."/>
            <person name="Kume K."/>
            <person name="Takagi M."/>
            <person name="Nakayama T."/>
            <person name="Kamikawa R."/>
            <person name="Inagaki Y."/>
            <person name="Hashimoto T."/>
        </authorList>
    </citation>
    <scope>NUCLEOTIDE SEQUENCE [LARGE SCALE GENOMIC DNA]</scope>
    <source>
        <strain evidence="1">NY0173</strain>
    </source>
</reference>
<organism evidence="1 2">
    <name type="scientific">Kipferlia bialata</name>
    <dbReference type="NCBI Taxonomy" id="797122"/>
    <lineage>
        <taxon>Eukaryota</taxon>
        <taxon>Metamonada</taxon>
        <taxon>Carpediemonas-like organisms</taxon>
        <taxon>Kipferlia</taxon>
    </lineage>
</organism>
<dbReference type="EMBL" id="BDIP01005155">
    <property type="protein sequence ID" value="GCA63815.1"/>
    <property type="molecule type" value="Genomic_DNA"/>
</dbReference>